<comment type="caution">
    <text evidence="1">The sequence shown here is derived from an EMBL/GenBank/DDBJ whole genome shotgun (WGS) entry which is preliminary data.</text>
</comment>
<evidence type="ECO:0000313" key="2">
    <source>
        <dbReference type="Proteomes" id="UP001251217"/>
    </source>
</evidence>
<gene>
    <name evidence="1" type="ORF">J2W56_002040</name>
</gene>
<reference evidence="1 2" key="1">
    <citation type="submission" date="2023-07" db="EMBL/GenBank/DDBJ databases">
        <title>Sorghum-associated microbial communities from plants grown in Nebraska, USA.</title>
        <authorList>
            <person name="Schachtman D."/>
        </authorList>
    </citation>
    <scope>NUCLEOTIDE SEQUENCE [LARGE SCALE GENOMIC DNA]</scope>
    <source>
        <strain evidence="1 2">4272</strain>
    </source>
</reference>
<organism evidence="1 2">
    <name type="scientific">Nocardia kruczakiae</name>
    <dbReference type="NCBI Taxonomy" id="261477"/>
    <lineage>
        <taxon>Bacteria</taxon>
        <taxon>Bacillati</taxon>
        <taxon>Actinomycetota</taxon>
        <taxon>Actinomycetes</taxon>
        <taxon>Mycobacteriales</taxon>
        <taxon>Nocardiaceae</taxon>
        <taxon>Nocardia</taxon>
    </lineage>
</organism>
<keyword evidence="2" id="KW-1185">Reference proteome</keyword>
<dbReference type="Proteomes" id="UP001251217">
    <property type="component" value="Unassembled WGS sequence"/>
</dbReference>
<dbReference type="EMBL" id="JAVDWW010000003">
    <property type="protein sequence ID" value="MDR7168309.1"/>
    <property type="molecule type" value="Genomic_DNA"/>
</dbReference>
<protein>
    <submittedName>
        <fullName evidence="1">Uncharacterized protein</fullName>
    </submittedName>
</protein>
<sequence>MLCCVLGIAVLAAIGSVLRAPLEWWRGGIRDSSNAFPPSARFGLGEVDASTGAVR</sequence>
<evidence type="ECO:0000313" key="1">
    <source>
        <dbReference type="EMBL" id="MDR7168309.1"/>
    </source>
</evidence>
<proteinExistence type="predicted"/>
<accession>A0ABU1XCW1</accession>
<name>A0ABU1XCW1_9NOCA</name>